<dbReference type="NCBIfam" id="TIGR01844">
    <property type="entry name" value="type_I_sec_TolC"/>
    <property type="match status" value="1"/>
</dbReference>
<dbReference type="InterPro" id="IPR051906">
    <property type="entry name" value="TolC-like"/>
</dbReference>
<comment type="subcellular location">
    <subcellularLocation>
        <location evidence="1">Cell outer membrane</location>
    </subcellularLocation>
</comment>
<evidence type="ECO:0000313" key="11">
    <source>
        <dbReference type="Proteomes" id="UP000010077"/>
    </source>
</evidence>
<evidence type="ECO:0000256" key="4">
    <source>
        <dbReference type="ARBA" id="ARBA00022452"/>
    </source>
</evidence>
<comment type="similarity">
    <text evidence="2">Belongs to the outer membrane factor (OMF) (TC 1.B.17) family.</text>
</comment>
<dbReference type="eggNOG" id="COG1538">
    <property type="taxonomic scope" value="Bacteria"/>
</dbReference>
<dbReference type="GO" id="GO:0015288">
    <property type="term" value="F:porin activity"/>
    <property type="evidence" value="ECO:0007669"/>
    <property type="project" value="TreeGrafter"/>
</dbReference>
<evidence type="ECO:0000256" key="2">
    <source>
        <dbReference type="ARBA" id="ARBA00007613"/>
    </source>
</evidence>
<dbReference type="Gene3D" id="1.20.1600.10">
    <property type="entry name" value="Outer membrane efflux proteins (OEP)"/>
    <property type="match status" value="1"/>
</dbReference>
<dbReference type="Proteomes" id="UP000010077">
    <property type="component" value="Chromosome"/>
</dbReference>
<evidence type="ECO:0000313" key="10">
    <source>
        <dbReference type="EMBL" id="AFX99350.1"/>
    </source>
</evidence>
<sequence length="474" mass="52231">MHPKRSTMILFAKLLSLPATCLALITLAAVISSISIAHGQNLKEVLSITYENNPELLAARARLRQTDEYVTQAKSGWRPTINVSANFGITHVNAGSRGVKTADSSSYPITGLLTANQPLYTFGRVDSEINKAKLNVKIARADLFEMEQNTLYNAVVSYMNVIRDAAILDLQINNSKHLNKQLEATKERLKLGEITRTDVAQSEARQASADAERTKAESNLTKSRTAFESVIGSAPTILTKPEIPPGLPNTRKEAVSIALRENYSISQAKSKEMEAKYVVSHAESELLPKISLIAQAEQSYNTRGYDNNTSALSAEVQLFVPIYQKGTVYSQIRSAKEEVNRLHLLVDATRRGVIEKATRTYEDYKAAIEQIKSLRLAVSSSQLALEGIRQEANIGNRSVLDILDAEHEQLEAKVALVSADRNAIVAAFSLLASLGRLSAQELALPVKIYDYNWHYTETVSQYYGTKISQSVSSN</sequence>
<keyword evidence="5" id="KW-0812">Transmembrane</keyword>
<evidence type="ECO:0000256" key="8">
    <source>
        <dbReference type="SAM" id="Coils"/>
    </source>
</evidence>
<dbReference type="AlphaFoldDB" id="K7YIB7"/>
<evidence type="ECO:0000256" key="1">
    <source>
        <dbReference type="ARBA" id="ARBA00004442"/>
    </source>
</evidence>
<keyword evidence="3" id="KW-0813">Transport</keyword>
<keyword evidence="4" id="KW-1134">Transmembrane beta strand</keyword>
<evidence type="ECO:0000256" key="9">
    <source>
        <dbReference type="SAM" id="MobiDB-lite"/>
    </source>
</evidence>
<dbReference type="KEGG" id="thal:A1OE_1172"/>
<keyword evidence="8" id="KW-0175">Coiled coil</keyword>
<dbReference type="Pfam" id="PF02321">
    <property type="entry name" value="OEP"/>
    <property type="match status" value="2"/>
</dbReference>
<organism evidence="10 11">
    <name type="scientific">Candidatus Endolissoclinum faulkneri L2</name>
    <dbReference type="NCBI Taxonomy" id="1193729"/>
    <lineage>
        <taxon>Bacteria</taxon>
        <taxon>Pseudomonadati</taxon>
        <taxon>Pseudomonadota</taxon>
        <taxon>Alphaproteobacteria</taxon>
        <taxon>Rhodospirillales</taxon>
        <taxon>Rhodospirillaceae</taxon>
        <taxon>Candidatus Endolissoclinum</taxon>
    </lineage>
</organism>
<dbReference type="SUPFAM" id="SSF56954">
    <property type="entry name" value="Outer membrane efflux proteins (OEP)"/>
    <property type="match status" value="1"/>
</dbReference>
<evidence type="ECO:0000256" key="6">
    <source>
        <dbReference type="ARBA" id="ARBA00023136"/>
    </source>
</evidence>
<feature type="coiled-coil region" evidence="8">
    <location>
        <begin position="129"/>
        <end position="188"/>
    </location>
</feature>
<dbReference type="STRING" id="1193729.A1OE_1172"/>
<dbReference type="EMBL" id="CP003539">
    <property type="protein sequence ID" value="AFX99350.1"/>
    <property type="molecule type" value="Genomic_DNA"/>
</dbReference>
<protein>
    <submittedName>
        <fullName evidence="10">Type I secretion outer membrane, TolC family protein</fullName>
    </submittedName>
</protein>
<evidence type="ECO:0000256" key="5">
    <source>
        <dbReference type="ARBA" id="ARBA00022692"/>
    </source>
</evidence>
<keyword evidence="7" id="KW-0998">Cell outer membrane</keyword>
<dbReference type="PANTHER" id="PTHR30026">
    <property type="entry name" value="OUTER MEMBRANE PROTEIN TOLC"/>
    <property type="match status" value="1"/>
</dbReference>
<keyword evidence="6" id="KW-0472">Membrane</keyword>
<keyword evidence="11" id="KW-1185">Reference proteome</keyword>
<name>K7YIB7_9PROT</name>
<dbReference type="InterPro" id="IPR010130">
    <property type="entry name" value="T1SS_OMP_TolC"/>
</dbReference>
<reference evidence="10 11" key="1">
    <citation type="journal article" date="2012" name="Proc. Natl. Acad. Sci. U.S.A.">
        <title>Genome streamlining and chemical defense in a coral reef symbiosis.</title>
        <authorList>
            <person name="Kwan J.C."/>
            <person name="Donia M.S."/>
            <person name="Han A.W."/>
            <person name="Hirose E."/>
            <person name="Haygood M.G."/>
            <person name="Schmidt E.W."/>
        </authorList>
    </citation>
    <scope>NUCLEOTIDE SEQUENCE [LARGE SCALE GENOMIC DNA]</scope>
    <source>
        <strain evidence="10 11">L2</strain>
    </source>
</reference>
<dbReference type="GO" id="GO:1990281">
    <property type="term" value="C:efflux pump complex"/>
    <property type="evidence" value="ECO:0007669"/>
    <property type="project" value="TreeGrafter"/>
</dbReference>
<dbReference type="HOGENOM" id="CLU_012817_0_1_5"/>
<gene>
    <name evidence="10" type="ORF">A1OE_1172</name>
</gene>
<accession>K7YIB7</accession>
<evidence type="ECO:0000256" key="7">
    <source>
        <dbReference type="ARBA" id="ARBA00023237"/>
    </source>
</evidence>
<dbReference type="GO" id="GO:0015562">
    <property type="term" value="F:efflux transmembrane transporter activity"/>
    <property type="evidence" value="ECO:0007669"/>
    <property type="project" value="InterPro"/>
</dbReference>
<feature type="region of interest" description="Disordered" evidence="9">
    <location>
        <begin position="200"/>
        <end position="219"/>
    </location>
</feature>
<dbReference type="PANTHER" id="PTHR30026:SF22">
    <property type="entry name" value="OUTER MEMBRANE EFFLUX PROTEIN"/>
    <property type="match status" value="1"/>
</dbReference>
<dbReference type="GO" id="GO:0009279">
    <property type="term" value="C:cell outer membrane"/>
    <property type="evidence" value="ECO:0007669"/>
    <property type="project" value="UniProtKB-SubCell"/>
</dbReference>
<dbReference type="InterPro" id="IPR003423">
    <property type="entry name" value="OMP_efflux"/>
</dbReference>
<evidence type="ECO:0000256" key="3">
    <source>
        <dbReference type="ARBA" id="ARBA00022448"/>
    </source>
</evidence>
<proteinExistence type="inferred from homology"/>